<accession>Q5JJY6</accession>
<feature type="signal peptide" evidence="1">
    <location>
        <begin position="1"/>
        <end position="18"/>
    </location>
</feature>
<keyword evidence="1" id="KW-0732">Signal</keyword>
<reference evidence="2" key="1">
    <citation type="journal article" date="2002" name="Nature">
        <title>The genome sequence and structure of rice chromosome 1.</title>
        <authorList>
            <person name="Sasaki T."/>
            <person name="Matsumoto T."/>
            <person name="Yamamoto K."/>
            <person name="Sakata K."/>
            <person name="Baba T."/>
            <person name="Katayose Y."/>
            <person name="Wu J."/>
            <person name="Niimura Y."/>
            <person name="Cheng Z."/>
            <person name="Nagamura Y."/>
            <person name="Antonio B.A."/>
            <person name="Kanamori H."/>
            <person name="Hosokawa S."/>
            <person name="Masukawa M."/>
            <person name="Arikawa K."/>
            <person name="Chiden Y."/>
            <person name="Hayashi M."/>
            <person name="Okamoto M."/>
            <person name="Ando T."/>
            <person name="Aoki H."/>
            <person name="Arita K."/>
            <person name="Hamada M."/>
            <person name="Harada C."/>
            <person name="Hijishita S."/>
            <person name="Honda M."/>
            <person name="Ichikawa Y."/>
            <person name="Idonuma A."/>
            <person name="Iijima M."/>
            <person name="Ikeda M."/>
            <person name="Ikeno M."/>
            <person name="Itoh S."/>
            <person name="Itoh T."/>
            <person name="Itoh Y."/>
            <person name="Itoh Y."/>
            <person name="Iwabuchi A."/>
            <person name="Kamiya K."/>
            <person name="Karasawa W."/>
            <person name="Katagiri S."/>
            <person name="Kikuta A."/>
            <person name="Kobayashi N."/>
            <person name="Kono I."/>
            <person name="Machita K."/>
            <person name="Maehara T."/>
            <person name="Mizuno H."/>
            <person name="Mizubayashi T."/>
            <person name="Mukai Y."/>
            <person name="Nagasaki H."/>
            <person name="Nakashima M."/>
            <person name="Nakama Y."/>
            <person name="Nakamichi Y."/>
            <person name="Nakamura M."/>
            <person name="Namiki N."/>
            <person name="Negishi M."/>
            <person name="Ohta I."/>
            <person name="Ono N."/>
            <person name="Saji S."/>
            <person name="Sakai K."/>
            <person name="Shibata M."/>
            <person name="Shimokawa T."/>
            <person name="Shomura A."/>
            <person name="Song J."/>
            <person name="Takazaki Y."/>
            <person name="Terasawa K."/>
            <person name="Tsuji K."/>
            <person name="Waki K."/>
            <person name="Yamagata H."/>
            <person name="Yamane H."/>
            <person name="Yoshiki S."/>
            <person name="Yoshihara R."/>
            <person name="Yukawa K."/>
            <person name="Zhong H."/>
            <person name="Iwama H."/>
            <person name="Endo T."/>
            <person name="Ito H."/>
            <person name="Hahn J.H."/>
            <person name="Kim H.I."/>
            <person name="Eun M.Y."/>
            <person name="Yano M."/>
            <person name="Jiang J."/>
            <person name="Gojobori T."/>
        </authorList>
    </citation>
    <scope>NUCLEOTIDE SEQUENCE</scope>
</reference>
<reference evidence="4" key="2">
    <citation type="journal article" date="2005" name="Nature">
        <title>The map-based sequence of the rice genome.</title>
        <authorList>
            <consortium name="International rice genome sequencing project (IRGSP)"/>
            <person name="Matsumoto T."/>
            <person name="Wu J."/>
            <person name="Kanamori H."/>
            <person name="Katayose Y."/>
            <person name="Fujisawa M."/>
            <person name="Namiki N."/>
            <person name="Mizuno H."/>
            <person name="Yamamoto K."/>
            <person name="Antonio B.A."/>
            <person name="Baba T."/>
            <person name="Sakata K."/>
            <person name="Nagamura Y."/>
            <person name="Aoki H."/>
            <person name="Arikawa K."/>
            <person name="Arita K."/>
            <person name="Bito T."/>
            <person name="Chiden Y."/>
            <person name="Fujitsuka N."/>
            <person name="Fukunaka R."/>
            <person name="Hamada M."/>
            <person name="Harada C."/>
            <person name="Hayashi A."/>
            <person name="Hijishita S."/>
            <person name="Honda M."/>
            <person name="Hosokawa S."/>
            <person name="Ichikawa Y."/>
            <person name="Idonuma A."/>
            <person name="Iijima M."/>
            <person name="Ikeda M."/>
            <person name="Ikeno M."/>
            <person name="Ito K."/>
            <person name="Ito S."/>
            <person name="Ito T."/>
            <person name="Ito Y."/>
            <person name="Ito Y."/>
            <person name="Iwabuchi A."/>
            <person name="Kamiya K."/>
            <person name="Karasawa W."/>
            <person name="Kurita K."/>
            <person name="Katagiri S."/>
            <person name="Kikuta A."/>
            <person name="Kobayashi H."/>
            <person name="Kobayashi N."/>
            <person name="Machita K."/>
            <person name="Maehara T."/>
            <person name="Masukawa M."/>
            <person name="Mizubayashi T."/>
            <person name="Mukai Y."/>
            <person name="Nagasaki H."/>
            <person name="Nagata Y."/>
            <person name="Naito S."/>
            <person name="Nakashima M."/>
            <person name="Nakama Y."/>
            <person name="Nakamichi Y."/>
            <person name="Nakamura M."/>
            <person name="Meguro A."/>
            <person name="Negishi M."/>
            <person name="Ohta I."/>
            <person name="Ohta T."/>
            <person name="Okamoto M."/>
            <person name="Ono N."/>
            <person name="Saji S."/>
            <person name="Sakaguchi M."/>
            <person name="Sakai K."/>
            <person name="Shibata M."/>
            <person name="Shimokawa T."/>
            <person name="Song J."/>
            <person name="Takazaki Y."/>
            <person name="Terasawa K."/>
            <person name="Tsugane M."/>
            <person name="Tsuji K."/>
            <person name="Ueda S."/>
            <person name="Waki K."/>
            <person name="Yamagata H."/>
            <person name="Yamamoto M."/>
            <person name="Yamamoto S."/>
            <person name="Yamane H."/>
            <person name="Yoshiki S."/>
            <person name="Yoshihara R."/>
            <person name="Yukawa K."/>
            <person name="Zhong H."/>
            <person name="Yano M."/>
            <person name="Yuan Q."/>
            <person name="Ouyang S."/>
            <person name="Liu J."/>
            <person name="Jones K.M."/>
            <person name="Gansberger K."/>
            <person name="Moffat K."/>
            <person name="Hill J."/>
            <person name="Bera J."/>
            <person name="Fadrosh D."/>
            <person name="Jin S."/>
            <person name="Johri S."/>
            <person name="Kim M."/>
            <person name="Overton L."/>
            <person name="Reardon M."/>
            <person name="Tsitrin T."/>
            <person name="Vuong H."/>
            <person name="Weaver B."/>
            <person name="Ciecko A."/>
            <person name="Tallon L."/>
            <person name="Jackson J."/>
            <person name="Pai G."/>
            <person name="Aken S.V."/>
            <person name="Utterback T."/>
            <person name="Reidmuller S."/>
            <person name="Feldblyum T."/>
            <person name="Hsiao J."/>
            <person name="Zismann V."/>
            <person name="Iobst S."/>
            <person name="de Vazeille A.R."/>
            <person name="Buell C.R."/>
            <person name="Ying K."/>
            <person name="Li Y."/>
            <person name="Lu T."/>
            <person name="Huang Y."/>
            <person name="Zhao Q."/>
            <person name="Feng Q."/>
            <person name="Zhang L."/>
            <person name="Zhu J."/>
            <person name="Weng Q."/>
            <person name="Mu J."/>
            <person name="Lu Y."/>
            <person name="Fan D."/>
            <person name="Liu Y."/>
            <person name="Guan J."/>
            <person name="Zhang Y."/>
            <person name="Yu S."/>
            <person name="Liu X."/>
            <person name="Zhang Y."/>
            <person name="Hong G."/>
            <person name="Han B."/>
            <person name="Choisne N."/>
            <person name="Demange N."/>
            <person name="Orjeda G."/>
            <person name="Samain S."/>
            <person name="Cattolico L."/>
            <person name="Pelletier E."/>
            <person name="Couloux A."/>
            <person name="Segurens B."/>
            <person name="Wincker P."/>
            <person name="D'Hont A."/>
            <person name="Scarpelli C."/>
            <person name="Weissenbach J."/>
            <person name="Salanoubat M."/>
            <person name="Quetier F."/>
            <person name="Yu Y."/>
            <person name="Kim H.R."/>
            <person name="Rambo T."/>
            <person name="Currie J."/>
            <person name="Collura K."/>
            <person name="Luo M."/>
            <person name="Yang T."/>
            <person name="Ammiraju J.S.S."/>
            <person name="Engler F."/>
            <person name="Soderlund C."/>
            <person name="Wing R.A."/>
            <person name="Palmer L.E."/>
            <person name="de la Bastide M."/>
            <person name="Spiegel L."/>
            <person name="Nascimento L."/>
            <person name="Zutavern T."/>
            <person name="O'Shaughnessy A."/>
            <person name="Dike S."/>
            <person name="Dedhia N."/>
            <person name="Preston R."/>
            <person name="Balija V."/>
            <person name="McCombie W.R."/>
            <person name="Chow T."/>
            <person name="Chen H."/>
            <person name="Chung M."/>
            <person name="Chen C."/>
            <person name="Shaw J."/>
            <person name="Wu H."/>
            <person name="Hsiao K."/>
            <person name="Chao Y."/>
            <person name="Chu M."/>
            <person name="Cheng C."/>
            <person name="Hour A."/>
            <person name="Lee P."/>
            <person name="Lin S."/>
            <person name="Lin Y."/>
            <person name="Liou J."/>
            <person name="Liu S."/>
            <person name="Hsing Y."/>
            <person name="Raghuvanshi S."/>
            <person name="Mohanty A."/>
            <person name="Bharti A.K."/>
            <person name="Gaur A."/>
            <person name="Gupta V."/>
            <person name="Kumar D."/>
            <person name="Ravi V."/>
            <person name="Vij S."/>
            <person name="Kapur A."/>
            <person name="Khurana P."/>
            <person name="Khurana P."/>
            <person name="Khurana J.P."/>
            <person name="Tyagi A.K."/>
            <person name="Gaikwad K."/>
            <person name="Singh A."/>
            <person name="Dalal V."/>
            <person name="Srivastava S."/>
            <person name="Dixit A."/>
            <person name="Pal A.K."/>
            <person name="Ghazi I.A."/>
            <person name="Yadav M."/>
            <person name="Pandit A."/>
            <person name="Bhargava A."/>
            <person name="Sureshbabu K."/>
            <person name="Batra K."/>
            <person name="Sharma T.R."/>
            <person name="Mohapatra T."/>
            <person name="Singh N.K."/>
            <person name="Messing J."/>
            <person name="Nelson A.B."/>
            <person name="Fuks G."/>
            <person name="Kavchok S."/>
            <person name="Keizer G."/>
            <person name="Linton E."/>
            <person name="Llaca V."/>
            <person name="Song R."/>
            <person name="Tanyolac B."/>
            <person name="Young S."/>
            <person name="Ho-Il K."/>
            <person name="Hahn J.H."/>
            <person name="Sangsakoo G."/>
            <person name="Vanavichit A."/>
            <person name="de Mattos Luiz.A.T."/>
            <person name="Zimmer P.D."/>
            <person name="Malone G."/>
            <person name="Dellagostin O."/>
            <person name="de Oliveira A.C."/>
            <person name="Bevan M."/>
            <person name="Bancroft I."/>
            <person name="Minx P."/>
            <person name="Cordum H."/>
            <person name="Wilson R."/>
            <person name="Cheng Z."/>
            <person name="Jin W."/>
            <person name="Jiang J."/>
            <person name="Leong S.A."/>
            <person name="Iwama H."/>
            <person name="Gojobori T."/>
            <person name="Itoh T."/>
            <person name="Niimura Y."/>
            <person name="Fujii Y."/>
            <person name="Habara T."/>
            <person name="Sakai H."/>
            <person name="Sato Y."/>
            <person name="Wilson G."/>
            <person name="Kumar K."/>
            <person name="McCouch S."/>
            <person name="Juretic N."/>
            <person name="Hoen D."/>
            <person name="Wright S."/>
            <person name="Bruskiewich R."/>
            <person name="Bureau T."/>
            <person name="Miyao A."/>
            <person name="Hirochika H."/>
            <person name="Nishikawa T."/>
            <person name="Kadowaki K."/>
            <person name="Sugiura M."/>
            <person name="Burr B."/>
            <person name="Sasaki T."/>
        </authorList>
    </citation>
    <scope>NUCLEOTIDE SEQUENCE [LARGE SCALE GENOMIC DNA]</scope>
    <source>
        <strain evidence="4">cv. Nipponbare</strain>
    </source>
</reference>
<dbReference type="Proteomes" id="UP000000763">
    <property type="component" value="Chromosome 1"/>
</dbReference>
<evidence type="ECO:0000256" key="1">
    <source>
        <dbReference type="SAM" id="SignalP"/>
    </source>
</evidence>
<evidence type="ECO:0000313" key="4">
    <source>
        <dbReference type="Proteomes" id="UP000000763"/>
    </source>
</evidence>
<feature type="chain" id="PRO_5035296875" evidence="1">
    <location>
        <begin position="19"/>
        <end position="66"/>
    </location>
</feature>
<dbReference type="EMBL" id="AP003516">
    <property type="protein sequence ID" value="BAD87790.1"/>
    <property type="molecule type" value="Genomic_DNA"/>
</dbReference>
<organism evidence="2">
    <name type="scientific">Oryza sativa subsp. japonica</name>
    <name type="common">Rice</name>
    <dbReference type="NCBI Taxonomy" id="39947"/>
    <lineage>
        <taxon>Eukaryota</taxon>
        <taxon>Viridiplantae</taxon>
        <taxon>Streptophyta</taxon>
        <taxon>Embryophyta</taxon>
        <taxon>Tracheophyta</taxon>
        <taxon>Spermatophyta</taxon>
        <taxon>Magnoliopsida</taxon>
        <taxon>Liliopsida</taxon>
        <taxon>Poales</taxon>
        <taxon>Poaceae</taxon>
        <taxon>BOP clade</taxon>
        <taxon>Oryzoideae</taxon>
        <taxon>Oryzeae</taxon>
        <taxon>Oryzinae</taxon>
        <taxon>Oryza</taxon>
        <taxon>Oryza sativa</taxon>
    </lineage>
</organism>
<sequence length="66" mass="7348">MEMLLILSLARMSRMVLAWVGRERGGERGGRRAGREGKAAVGEEPRHHLWVTLTAGLLEFSTKALM</sequence>
<name>Q5JJY6_ORYSJ</name>
<dbReference type="AlphaFoldDB" id="Q5JJY6"/>
<evidence type="ECO:0000313" key="3">
    <source>
        <dbReference type="EMBL" id="BAD88222.1"/>
    </source>
</evidence>
<accession>Q5JL69</accession>
<dbReference type="EMBL" id="AP004361">
    <property type="protein sequence ID" value="BAD88222.1"/>
    <property type="molecule type" value="Genomic_DNA"/>
</dbReference>
<evidence type="ECO:0000313" key="2">
    <source>
        <dbReference type="EMBL" id="BAD87790.1"/>
    </source>
</evidence>
<dbReference type="Proteomes" id="UP000817658">
    <property type="component" value="Chromosome 1"/>
</dbReference>
<reference evidence="4" key="3">
    <citation type="journal article" date="2008" name="Nucleic Acids Res.">
        <title>The rice annotation project database (RAP-DB): 2008 update.</title>
        <authorList>
            <consortium name="The rice annotation project (RAP)"/>
        </authorList>
    </citation>
    <scope>GENOME REANNOTATION</scope>
    <source>
        <strain evidence="4">cv. Nipponbare</strain>
    </source>
</reference>
<gene>
    <name evidence="2" type="ORF">OSJNBa0047D12.48</name>
    <name evidence="3" type="ORF">OSJNBa0062A24.5</name>
</gene>
<proteinExistence type="predicted"/>
<protein>
    <submittedName>
        <fullName evidence="2">Uncharacterized protein</fullName>
    </submittedName>
</protein>